<dbReference type="GO" id="GO:0004748">
    <property type="term" value="F:ribonucleoside-diphosphate reductase activity, thioredoxin disulfide as acceptor"/>
    <property type="evidence" value="ECO:0007669"/>
    <property type="project" value="UniProtKB-EC"/>
</dbReference>
<reference evidence="16" key="1">
    <citation type="journal article" date="2014" name="Int. J. Syst. Evol. Microbiol.">
        <title>Complete genome sequence of Corynebacterium casei LMG S-19264T (=DSM 44701T), isolated from a smear-ripened cheese.</title>
        <authorList>
            <consortium name="US DOE Joint Genome Institute (JGI-PGF)"/>
            <person name="Walter F."/>
            <person name="Albersmeier A."/>
            <person name="Kalinowski J."/>
            <person name="Ruckert C."/>
        </authorList>
    </citation>
    <scope>NUCLEOTIDE SEQUENCE</scope>
    <source>
        <strain evidence="16">JCM 10088</strain>
    </source>
</reference>
<dbReference type="EC" id="1.17.4.1" evidence="13"/>
<evidence type="ECO:0000313" key="17">
    <source>
        <dbReference type="Proteomes" id="UP000610960"/>
    </source>
</evidence>
<keyword evidence="6 12" id="KW-0067">ATP-binding</keyword>
<keyword evidence="17" id="KW-1185">Reference proteome</keyword>
<evidence type="ECO:0000259" key="15">
    <source>
        <dbReference type="PROSITE" id="PS51161"/>
    </source>
</evidence>
<dbReference type="InterPro" id="IPR008926">
    <property type="entry name" value="RNR_R1-su_N"/>
</dbReference>
<evidence type="ECO:0000256" key="5">
    <source>
        <dbReference type="ARBA" id="ARBA00022741"/>
    </source>
</evidence>
<feature type="region of interest" description="Disordered" evidence="14">
    <location>
        <begin position="1"/>
        <end position="22"/>
    </location>
</feature>
<evidence type="ECO:0000256" key="1">
    <source>
        <dbReference type="ARBA" id="ARBA00001922"/>
    </source>
</evidence>
<gene>
    <name evidence="16" type="ORF">GCM10007981_14980</name>
</gene>
<sequence>MQLEITKSSKMPKVIKRNGSEEPFSPRKLLKVLTAINAPNPGLVLEELQKSMGPTIRSEEISDIVQFIMLNKAPEDMRWHTAARDYLLWSVYKMVMGKVDKSRFVDSYRRGFRQWFETGMKQGLWNMEMASFYEPHIEELSKLLDPERDRLLTYNGVRTLMSRYLLKRLDGTFFETPQYMWMRVAMGVAYAESLYGGDPISWASKFYDLTSKLKFLPNSPTMFNAFTRSGELSACFVVPVDDCISGYSHEGCFGIYDALTLTAELHKMGAGTGYNFSKLRPEGDVVKSTVGVASGPVSFMRLFDVSTDVIKQGGKRRGAMMGILEVWHADIRKFIRAKSGQLKDIQLQNFNISVMTTDYFMKRALAGEDWLLFSPRECTCLASTWGDEFRRCYEDCERRAAKGEVKIWGKVNAKELFEEWVTSAWDSGDPGMLNKDSINVMHPAKNAGVIASTNPCGEVPLLPGESCNLGSMNITKYVSEGGIKWDDLFDDIAIAVRFLDDVIDVNKHPHKMFDEANHATRKIGLGINGLADMMIRLDIPYDSPEALHIADTLAMFMFSAAVKASHSISLEKGPYPKFNGSDWDKGILPIDRWFERAKQVSFKYLPEYLDVLNGNPDSSVAELVNSAGEVLRKRNASLDELRMIVRKGMRNATVMSIAPEGSRSLIAGVNSSIEPIFAIAYVRNLAIGKLVEYNGTALERLGRISSDVRQRILESGMLPSDHELHYLLKTANEIHWKWHVMMQATWQRWIDNGVSKTINMPSNAAVSDVEGAYLMAWELGAKGITVYRDKSKSVQVIYTGVAKKQAPSKITIKAINVEDKIEDRLSELGETSDPYCKTDSCG</sequence>
<dbReference type="RefSeq" id="WP_188596774.1">
    <property type="nucleotide sequence ID" value="NZ_BMNL01000003.1"/>
</dbReference>
<name>A0A830GWY5_9CREN</name>
<dbReference type="NCBIfam" id="TIGR02506">
    <property type="entry name" value="NrdE_NrdA"/>
    <property type="match status" value="1"/>
</dbReference>
<comment type="cofactor">
    <cofactor evidence="1 13">
        <name>adenosylcob(III)alamin</name>
        <dbReference type="ChEBI" id="CHEBI:18408"/>
    </cofactor>
</comment>
<keyword evidence="5 12" id="KW-0547">Nucleotide-binding</keyword>
<dbReference type="GO" id="GO:0005524">
    <property type="term" value="F:ATP binding"/>
    <property type="evidence" value="ECO:0007669"/>
    <property type="project" value="UniProtKB-UniRule"/>
</dbReference>
<reference evidence="16" key="2">
    <citation type="submission" date="2020-09" db="EMBL/GenBank/DDBJ databases">
        <authorList>
            <person name="Sun Q."/>
            <person name="Ohkuma M."/>
        </authorList>
    </citation>
    <scope>NUCLEOTIDE SEQUENCE</scope>
    <source>
        <strain evidence="16">JCM 10088</strain>
    </source>
</reference>
<evidence type="ECO:0000256" key="4">
    <source>
        <dbReference type="ARBA" id="ARBA00022628"/>
    </source>
</evidence>
<feature type="domain" description="ATP-cone" evidence="15">
    <location>
        <begin position="12"/>
        <end position="97"/>
    </location>
</feature>
<keyword evidence="10 13" id="KW-0170">Cobalt</keyword>
<dbReference type="GO" id="GO:0071897">
    <property type="term" value="P:DNA biosynthetic process"/>
    <property type="evidence" value="ECO:0007669"/>
    <property type="project" value="UniProtKB-KW"/>
</dbReference>
<evidence type="ECO:0000256" key="2">
    <source>
        <dbReference type="ARBA" id="ARBA00007405"/>
    </source>
</evidence>
<evidence type="ECO:0000256" key="10">
    <source>
        <dbReference type="ARBA" id="ARBA00023285"/>
    </source>
</evidence>
<evidence type="ECO:0000313" key="16">
    <source>
        <dbReference type="EMBL" id="GGP21781.1"/>
    </source>
</evidence>
<evidence type="ECO:0000256" key="7">
    <source>
        <dbReference type="ARBA" id="ARBA00023002"/>
    </source>
</evidence>
<keyword evidence="3" id="KW-0021">Allosteric enzyme</keyword>
<keyword evidence="8" id="KW-0215">Deoxyribonucleotide synthesis</keyword>
<comment type="similarity">
    <text evidence="2 13">Belongs to the ribonucleoside diphosphate reductase class-2 family.</text>
</comment>
<evidence type="ECO:0000256" key="12">
    <source>
        <dbReference type="PROSITE-ProRule" id="PRU00492"/>
    </source>
</evidence>
<accession>A0A830GWY5</accession>
<evidence type="ECO:0000256" key="9">
    <source>
        <dbReference type="ARBA" id="ARBA00023157"/>
    </source>
</evidence>
<evidence type="ECO:0000256" key="8">
    <source>
        <dbReference type="ARBA" id="ARBA00023116"/>
    </source>
</evidence>
<dbReference type="GO" id="GO:0009263">
    <property type="term" value="P:deoxyribonucleotide biosynthetic process"/>
    <property type="evidence" value="ECO:0007669"/>
    <property type="project" value="UniProtKB-KW"/>
</dbReference>
<keyword evidence="9" id="KW-1015">Disulfide bond</keyword>
<comment type="function">
    <text evidence="13">Catalyzes the reduction of ribonucleotides to deoxyribonucleotides. May function to provide a pool of deoxyribonucleotide precursors for DNA repair during oxygen limitation and/or for immediate growth after restoration of oxygen.</text>
</comment>
<dbReference type="Pfam" id="PF02867">
    <property type="entry name" value="Ribonuc_red_lgC"/>
    <property type="match status" value="1"/>
</dbReference>
<evidence type="ECO:0000256" key="11">
    <source>
        <dbReference type="ARBA" id="ARBA00047754"/>
    </source>
</evidence>
<evidence type="ECO:0000256" key="14">
    <source>
        <dbReference type="SAM" id="MobiDB-lite"/>
    </source>
</evidence>
<dbReference type="InterPro" id="IPR000788">
    <property type="entry name" value="RNR_lg_C"/>
</dbReference>
<keyword evidence="7 13" id="KW-0560">Oxidoreductase</keyword>
<dbReference type="EMBL" id="BMNL01000003">
    <property type="protein sequence ID" value="GGP21781.1"/>
    <property type="molecule type" value="Genomic_DNA"/>
</dbReference>
<dbReference type="UniPathway" id="UPA00326"/>
<dbReference type="CDD" id="cd02888">
    <property type="entry name" value="RNR_II_dimer"/>
    <property type="match status" value="1"/>
</dbReference>
<dbReference type="GO" id="GO:0031419">
    <property type="term" value="F:cobalamin binding"/>
    <property type="evidence" value="ECO:0007669"/>
    <property type="project" value="UniProtKB-KW"/>
</dbReference>
<dbReference type="AlphaFoldDB" id="A0A830GWY5"/>
<keyword evidence="13" id="KW-0237">DNA synthesis</keyword>
<dbReference type="InterPro" id="IPR013344">
    <property type="entry name" value="RNR_NrdJ/NrdZ"/>
</dbReference>
<dbReference type="InterPro" id="IPR005144">
    <property type="entry name" value="ATP-cone_dom"/>
</dbReference>
<dbReference type="Pfam" id="PF00317">
    <property type="entry name" value="Ribonuc_red_lgN"/>
    <property type="match status" value="1"/>
</dbReference>
<evidence type="ECO:0000256" key="3">
    <source>
        <dbReference type="ARBA" id="ARBA00022533"/>
    </source>
</evidence>
<dbReference type="InterPro" id="IPR013509">
    <property type="entry name" value="RNR_lsu_N"/>
</dbReference>
<comment type="caution">
    <text evidence="16">The sequence shown here is derived from an EMBL/GenBank/DDBJ whole genome shotgun (WGS) entry which is preliminary data.</text>
</comment>
<dbReference type="InterPro" id="IPR050862">
    <property type="entry name" value="RdRp_reductase_class-2"/>
</dbReference>
<evidence type="ECO:0000256" key="13">
    <source>
        <dbReference type="RuleBase" id="RU364064"/>
    </source>
</evidence>
<dbReference type="PROSITE" id="PS51161">
    <property type="entry name" value="ATP_CONE"/>
    <property type="match status" value="1"/>
</dbReference>
<dbReference type="PANTHER" id="PTHR43371">
    <property type="entry name" value="VITAMIN B12-DEPENDENT RIBONUCLEOTIDE REDUCTASE"/>
    <property type="match status" value="1"/>
</dbReference>
<dbReference type="PANTHER" id="PTHR43371:SF1">
    <property type="entry name" value="RIBONUCLEOSIDE-DIPHOSPHATE REDUCTASE"/>
    <property type="match status" value="1"/>
</dbReference>
<dbReference type="OrthoDB" id="6188at2157"/>
<dbReference type="InterPro" id="IPR013346">
    <property type="entry name" value="NrdE_NrdA_C"/>
</dbReference>
<dbReference type="Gene3D" id="3.20.70.20">
    <property type="match status" value="1"/>
</dbReference>
<comment type="catalytic activity">
    <reaction evidence="11 13">
        <text>a 2'-deoxyribonucleoside 5'-diphosphate + [thioredoxin]-disulfide + H2O = a ribonucleoside 5'-diphosphate + [thioredoxin]-dithiol</text>
        <dbReference type="Rhea" id="RHEA:23252"/>
        <dbReference type="Rhea" id="RHEA-COMP:10698"/>
        <dbReference type="Rhea" id="RHEA-COMP:10700"/>
        <dbReference type="ChEBI" id="CHEBI:15377"/>
        <dbReference type="ChEBI" id="CHEBI:29950"/>
        <dbReference type="ChEBI" id="CHEBI:50058"/>
        <dbReference type="ChEBI" id="CHEBI:57930"/>
        <dbReference type="ChEBI" id="CHEBI:73316"/>
        <dbReference type="EC" id="1.17.4.1"/>
    </reaction>
</comment>
<evidence type="ECO:0000256" key="6">
    <source>
        <dbReference type="ARBA" id="ARBA00022840"/>
    </source>
</evidence>
<dbReference type="Proteomes" id="UP000610960">
    <property type="component" value="Unassembled WGS sequence"/>
</dbReference>
<keyword evidence="4 13" id="KW-0846">Cobalamin</keyword>
<protein>
    <recommendedName>
        <fullName evidence="13">Vitamin B12-dependent ribonucleotide reductase</fullName>
        <ecNumber evidence="13">1.17.4.1</ecNumber>
    </recommendedName>
</protein>
<dbReference type="SUPFAM" id="SSF48168">
    <property type="entry name" value="R1 subunit of ribonucleotide reductase, N-terminal domain"/>
    <property type="match status" value="1"/>
</dbReference>
<dbReference type="NCBIfam" id="TIGR02504">
    <property type="entry name" value="NrdJ_Z"/>
    <property type="match status" value="1"/>
</dbReference>
<organism evidence="16 17">
    <name type="scientific">Thermocladium modestius</name>
    <dbReference type="NCBI Taxonomy" id="62609"/>
    <lineage>
        <taxon>Archaea</taxon>
        <taxon>Thermoproteota</taxon>
        <taxon>Thermoprotei</taxon>
        <taxon>Thermoproteales</taxon>
        <taxon>Thermoproteaceae</taxon>
        <taxon>Thermocladium</taxon>
    </lineage>
</organism>
<proteinExistence type="inferred from homology"/>
<dbReference type="PRINTS" id="PR01183">
    <property type="entry name" value="RIBORDTASEM1"/>
</dbReference>
<dbReference type="SUPFAM" id="SSF51998">
    <property type="entry name" value="PFL-like glycyl radical enzymes"/>
    <property type="match status" value="1"/>
</dbReference>